<dbReference type="GO" id="GO:0000976">
    <property type="term" value="F:transcription cis-regulatory region binding"/>
    <property type="evidence" value="ECO:0007669"/>
    <property type="project" value="TreeGrafter"/>
</dbReference>
<evidence type="ECO:0000256" key="3">
    <source>
        <dbReference type="ARBA" id="ARBA00023163"/>
    </source>
</evidence>
<dbReference type="RefSeq" id="WP_043911636.1">
    <property type="nucleotide sequence ID" value="NZ_JXZB01000002.1"/>
</dbReference>
<keyword evidence="3" id="KW-0804">Transcription</keyword>
<comment type="caution">
    <text evidence="6">The sequence shown here is derived from an EMBL/GenBank/DDBJ whole genome shotgun (WGS) entry which is preliminary data.</text>
</comment>
<feature type="domain" description="HTH tetR-type" evidence="5">
    <location>
        <begin position="6"/>
        <end position="66"/>
    </location>
</feature>
<keyword evidence="2 4" id="KW-0238">DNA-binding</keyword>
<evidence type="ECO:0000256" key="4">
    <source>
        <dbReference type="PROSITE-ProRule" id="PRU00335"/>
    </source>
</evidence>
<keyword evidence="7" id="KW-1185">Reference proteome</keyword>
<evidence type="ECO:0000313" key="7">
    <source>
        <dbReference type="Proteomes" id="UP000032066"/>
    </source>
</evidence>
<dbReference type="GO" id="GO:0003700">
    <property type="term" value="F:DNA-binding transcription factor activity"/>
    <property type="evidence" value="ECO:0007669"/>
    <property type="project" value="TreeGrafter"/>
</dbReference>
<dbReference type="PROSITE" id="PS50977">
    <property type="entry name" value="HTH_TETR_2"/>
    <property type="match status" value="1"/>
</dbReference>
<dbReference type="Proteomes" id="UP000032066">
    <property type="component" value="Unassembled WGS sequence"/>
</dbReference>
<dbReference type="Gene3D" id="1.10.357.10">
    <property type="entry name" value="Tetracycline Repressor, domain 2"/>
    <property type="match status" value="1"/>
</dbReference>
<evidence type="ECO:0000259" key="5">
    <source>
        <dbReference type="PROSITE" id="PS50977"/>
    </source>
</evidence>
<dbReference type="PATRIC" id="fig|2064.6.peg.3385"/>
<dbReference type="InterPro" id="IPR009057">
    <property type="entry name" value="Homeodomain-like_sf"/>
</dbReference>
<dbReference type="PRINTS" id="PR00455">
    <property type="entry name" value="HTHTETR"/>
</dbReference>
<dbReference type="Pfam" id="PF00440">
    <property type="entry name" value="TetR_N"/>
    <property type="match status" value="1"/>
</dbReference>
<dbReference type="STRING" id="2064.TR51_15780"/>
<evidence type="ECO:0000256" key="2">
    <source>
        <dbReference type="ARBA" id="ARBA00023125"/>
    </source>
</evidence>
<keyword evidence="1" id="KW-0805">Transcription regulation</keyword>
<proteinExistence type="predicted"/>
<feature type="DNA-binding region" description="H-T-H motif" evidence="4">
    <location>
        <begin position="29"/>
        <end position="48"/>
    </location>
</feature>
<reference evidence="6 7" key="1">
    <citation type="submission" date="2015-02" db="EMBL/GenBank/DDBJ databases">
        <title>Draft genome sequence of Kitasatospora griseola MF730-N6, a bafilomycin, terpentecin and satosporin producer.</title>
        <authorList>
            <person name="Arens J.C."/>
            <person name="Haltli B."/>
            <person name="Kerr R.G."/>
        </authorList>
    </citation>
    <scope>NUCLEOTIDE SEQUENCE [LARGE SCALE GENOMIC DNA]</scope>
    <source>
        <strain evidence="6 7">MF730-N6</strain>
    </source>
</reference>
<protein>
    <recommendedName>
        <fullName evidence="5">HTH tetR-type domain-containing protein</fullName>
    </recommendedName>
</protein>
<name>A0A0D0P1A5_KITGR</name>
<dbReference type="InterPro" id="IPR001647">
    <property type="entry name" value="HTH_TetR"/>
</dbReference>
<dbReference type="PANTHER" id="PTHR30055:SF234">
    <property type="entry name" value="HTH-TYPE TRANSCRIPTIONAL REGULATOR BETI"/>
    <property type="match status" value="1"/>
</dbReference>
<dbReference type="EMBL" id="JXZB01000002">
    <property type="protein sequence ID" value="KIQ65371.1"/>
    <property type="molecule type" value="Genomic_DNA"/>
</dbReference>
<dbReference type="SUPFAM" id="SSF46689">
    <property type="entry name" value="Homeodomain-like"/>
    <property type="match status" value="1"/>
</dbReference>
<dbReference type="InterPro" id="IPR050109">
    <property type="entry name" value="HTH-type_TetR-like_transc_reg"/>
</dbReference>
<evidence type="ECO:0000256" key="1">
    <source>
        <dbReference type="ARBA" id="ARBA00023015"/>
    </source>
</evidence>
<dbReference type="AlphaFoldDB" id="A0A0D0P1A5"/>
<evidence type="ECO:0000313" key="6">
    <source>
        <dbReference type="EMBL" id="KIQ65371.1"/>
    </source>
</evidence>
<dbReference type="SUPFAM" id="SSF48498">
    <property type="entry name" value="Tetracyclin repressor-like, C-terminal domain"/>
    <property type="match status" value="1"/>
</dbReference>
<sequence>MQARAIRTRIALVHAAAAEFDRHGYAGTSMLQVSKAAGTTTGALTFHFGSKIELADAVQDLGRSAVRAVVDRVTAGAGPPLDLIVELTMHLARLLEDDIAVRSTARLMRERPDSRPGLSACWLPAVGELARHAHRAGQLRAGTSPAALASLVAHLLTGTEARTRTALAEARKPDAVEQLRQIWDITLRGICADREV</sequence>
<organism evidence="6 7">
    <name type="scientific">Kitasatospora griseola</name>
    <name type="common">Streptomyces griseolosporeus</name>
    <dbReference type="NCBI Taxonomy" id="2064"/>
    <lineage>
        <taxon>Bacteria</taxon>
        <taxon>Bacillati</taxon>
        <taxon>Actinomycetota</taxon>
        <taxon>Actinomycetes</taxon>
        <taxon>Kitasatosporales</taxon>
        <taxon>Streptomycetaceae</taxon>
        <taxon>Kitasatospora</taxon>
    </lineage>
</organism>
<dbReference type="InterPro" id="IPR036271">
    <property type="entry name" value="Tet_transcr_reg_TetR-rel_C_sf"/>
</dbReference>
<accession>A0A0D0P1A5</accession>
<gene>
    <name evidence="6" type="ORF">TR51_15780</name>
</gene>
<dbReference type="PANTHER" id="PTHR30055">
    <property type="entry name" value="HTH-TYPE TRANSCRIPTIONAL REGULATOR RUTR"/>
    <property type="match status" value="1"/>
</dbReference>